<dbReference type="EMBL" id="JAOWKX010000010">
    <property type="protein sequence ID" value="MCV2886328.1"/>
    <property type="molecule type" value="Genomic_DNA"/>
</dbReference>
<keyword evidence="2" id="KW-1185">Reference proteome</keyword>
<accession>A0ABT3ACB7</accession>
<evidence type="ECO:0000313" key="2">
    <source>
        <dbReference type="Proteomes" id="UP001652504"/>
    </source>
</evidence>
<reference evidence="1 2" key="1">
    <citation type="submission" date="2022-10" db="EMBL/GenBank/DDBJ databases">
        <title>Aestuariibacter sp. AA17 isolated from Montipora capitata coral fragment.</title>
        <authorList>
            <person name="Emsley S.A."/>
            <person name="Pfannmuller K.M."/>
            <person name="Loughran R.M."/>
            <person name="Shlafstein M."/>
            <person name="Papke E."/>
            <person name="Saw J.H."/>
            <person name="Ushijima B."/>
            <person name="Videau P."/>
        </authorList>
    </citation>
    <scope>NUCLEOTIDE SEQUENCE [LARGE SCALE GENOMIC DNA]</scope>
    <source>
        <strain evidence="1 2">AA17</strain>
    </source>
</reference>
<sequence>MILKNIKNISVLVCVFLLASCVNTFPYKYKFDKQALNTNEKALVILPFNTARDVLGVPDNVQQHIIGSIKSDLEADGWSVVIGEDISESWKAKYTALKEGEGLYDSQTGNYKHQKIFLLEREFAKQALEDSGANFVLIPRVFITRAKVQSDTAGWHGTSEQSSDFWNNFLNNSVIVKGQVPASSLLVRIHDKNKLIYEHVGGIELVGKINKWNNEVELNEENFSDIAKVDNAIDISLKPILVGK</sequence>
<dbReference type="Proteomes" id="UP001652504">
    <property type="component" value="Unassembled WGS sequence"/>
</dbReference>
<comment type="caution">
    <text evidence="1">The sequence shown here is derived from an EMBL/GenBank/DDBJ whole genome shotgun (WGS) entry which is preliminary data.</text>
</comment>
<name>A0ABT3ACB7_9ALTE</name>
<gene>
    <name evidence="1" type="ORF">OE749_16660</name>
</gene>
<protein>
    <recommendedName>
        <fullName evidence="3">Lipoprotein</fullName>
    </recommendedName>
</protein>
<dbReference type="RefSeq" id="WP_263713616.1">
    <property type="nucleotide sequence ID" value="NZ_JAOWKX010000010.1"/>
</dbReference>
<dbReference type="PROSITE" id="PS51257">
    <property type="entry name" value="PROKAR_LIPOPROTEIN"/>
    <property type="match status" value="1"/>
</dbReference>
<proteinExistence type="predicted"/>
<organism evidence="1 2">
    <name type="scientific">Fluctibacter corallii</name>
    <dbReference type="NCBI Taxonomy" id="2984329"/>
    <lineage>
        <taxon>Bacteria</taxon>
        <taxon>Pseudomonadati</taxon>
        <taxon>Pseudomonadota</taxon>
        <taxon>Gammaproteobacteria</taxon>
        <taxon>Alteromonadales</taxon>
        <taxon>Alteromonadaceae</taxon>
        <taxon>Fluctibacter</taxon>
    </lineage>
</organism>
<evidence type="ECO:0008006" key="3">
    <source>
        <dbReference type="Google" id="ProtNLM"/>
    </source>
</evidence>
<evidence type="ECO:0000313" key="1">
    <source>
        <dbReference type="EMBL" id="MCV2886328.1"/>
    </source>
</evidence>